<keyword evidence="9 10" id="KW-0961">Cell wall biogenesis/degradation</keyword>
<evidence type="ECO:0000256" key="9">
    <source>
        <dbReference type="ARBA" id="ARBA00023316"/>
    </source>
</evidence>
<dbReference type="GO" id="GO:0005975">
    <property type="term" value="P:carbohydrate metabolic process"/>
    <property type="evidence" value="ECO:0007669"/>
    <property type="project" value="InterPro"/>
</dbReference>
<dbReference type="OrthoDB" id="9808936at2"/>
<evidence type="ECO:0000256" key="6">
    <source>
        <dbReference type="ARBA" id="ARBA00022984"/>
    </source>
</evidence>
<dbReference type="STRING" id="696127.midi_01141"/>
<dbReference type="Proteomes" id="UP000006639">
    <property type="component" value="Chromosome"/>
</dbReference>
<feature type="binding site" evidence="10">
    <location>
        <position position="127"/>
    </location>
    <ligand>
        <name>UDP-N-acetyl-alpha-D-glucosamine</name>
        <dbReference type="ChEBI" id="CHEBI:57705"/>
    </ligand>
</feature>
<evidence type="ECO:0000256" key="3">
    <source>
        <dbReference type="ARBA" id="ARBA00022676"/>
    </source>
</evidence>
<dbReference type="GO" id="GO:0051301">
    <property type="term" value="P:cell division"/>
    <property type="evidence" value="ECO:0007669"/>
    <property type="project" value="UniProtKB-KW"/>
</dbReference>
<keyword evidence="1 10" id="KW-1003">Cell membrane</keyword>
<dbReference type="PANTHER" id="PTHR21015:SF22">
    <property type="entry name" value="GLYCOSYLTRANSFERASE"/>
    <property type="match status" value="1"/>
</dbReference>
<accession>F7XU58</accession>
<comment type="caution">
    <text evidence="10">Lacks conserved residue(s) required for the propagation of feature annotation.</text>
</comment>
<dbReference type="AlphaFoldDB" id="F7XU58"/>
<evidence type="ECO:0000256" key="8">
    <source>
        <dbReference type="ARBA" id="ARBA00023306"/>
    </source>
</evidence>
<dbReference type="GO" id="GO:0051991">
    <property type="term" value="F:UDP-N-acetyl-D-glucosamine:N-acetylmuramoyl-L-alanyl-D-glutamyl-meso-2,6-diaminopimelyl-D-alanyl-D-alanine-diphosphoundecaprenol 4-beta-N-acetylglucosaminlytransferase activity"/>
    <property type="evidence" value="ECO:0007669"/>
    <property type="project" value="RHEA"/>
</dbReference>
<evidence type="ECO:0000256" key="1">
    <source>
        <dbReference type="ARBA" id="ARBA00022475"/>
    </source>
</evidence>
<dbReference type="UniPathway" id="UPA00219"/>
<dbReference type="InterPro" id="IPR006009">
    <property type="entry name" value="GlcNAc_MurG"/>
</dbReference>
<feature type="domain" description="Glycosyl transferase family 28 C-terminal" evidence="12">
    <location>
        <begin position="191"/>
        <end position="353"/>
    </location>
</feature>
<evidence type="ECO:0000259" key="12">
    <source>
        <dbReference type="Pfam" id="PF04101"/>
    </source>
</evidence>
<keyword evidence="5 10" id="KW-0133">Cell shape</keyword>
<dbReference type="GO" id="GO:0009252">
    <property type="term" value="P:peptidoglycan biosynthetic process"/>
    <property type="evidence" value="ECO:0007669"/>
    <property type="project" value="UniProtKB-UniRule"/>
</dbReference>
<evidence type="ECO:0000256" key="5">
    <source>
        <dbReference type="ARBA" id="ARBA00022960"/>
    </source>
</evidence>
<evidence type="ECO:0000256" key="2">
    <source>
        <dbReference type="ARBA" id="ARBA00022618"/>
    </source>
</evidence>
<feature type="binding site" evidence="10">
    <location>
        <position position="197"/>
    </location>
    <ligand>
        <name>UDP-N-acetyl-alpha-D-glucosamine</name>
        <dbReference type="ChEBI" id="CHEBI:57705"/>
    </ligand>
</feature>
<keyword evidence="3 10" id="KW-0328">Glycosyltransferase</keyword>
<dbReference type="EC" id="2.4.1.227" evidence="10"/>
<feature type="binding site" evidence="10">
    <location>
        <begin position="17"/>
        <end position="19"/>
    </location>
    <ligand>
        <name>UDP-N-acetyl-alpha-D-glucosamine</name>
        <dbReference type="ChEBI" id="CHEBI:57705"/>
    </ligand>
</feature>
<dbReference type="NCBIfam" id="TIGR01133">
    <property type="entry name" value="murG"/>
    <property type="match status" value="1"/>
</dbReference>
<dbReference type="InterPro" id="IPR007235">
    <property type="entry name" value="Glyco_trans_28_C"/>
</dbReference>
<dbReference type="PANTHER" id="PTHR21015">
    <property type="entry name" value="UDP-N-ACETYLGLUCOSAMINE--N-ACETYLMURAMYL-(PENTAPEPTIDE) PYROPHOSPHORYL-UNDECAPRENOL N-ACETYLGLUCOSAMINE TRANSFERASE 1"/>
    <property type="match status" value="1"/>
</dbReference>
<reference evidence="13 14" key="1">
    <citation type="journal article" date="2011" name="Mol. Biol. Evol.">
        <title>Phylogenomic evidence for the presence of a flagellum and cbb3 oxidase in the free-living mitochondrial ancestor.</title>
        <authorList>
            <person name="Sassera D."/>
            <person name="Lo N."/>
            <person name="Epis S."/>
            <person name="D'Auria G."/>
            <person name="Montagna M."/>
            <person name="Comandatore F."/>
            <person name="Horner D."/>
            <person name="Pereto J."/>
            <person name="Luciano A.M."/>
            <person name="Franciosi F."/>
            <person name="Ferri E."/>
            <person name="Crotti E."/>
            <person name="Bazzocchi C."/>
            <person name="Daffonchio D."/>
            <person name="Sacchi L."/>
            <person name="Moya A."/>
            <person name="Latorre A."/>
            <person name="Bandi C."/>
        </authorList>
    </citation>
    <scope>NUCLEOTIDE SEQUENCE [LARGE SCALE GENOMIC DNA]</scope>
    <source>
        <strain evidence="13 14">IricVA</strain>
    </source>
</reference>
<comment type="pathway">
    <text evidence="10">Cell wall biogenesis; peptidoglycan biosynthesis.</text>
</comment>
<dbReference type="HOGENOM" id="CLU_037404_2_1_5"/>
<dbReference type="RefSeq" id="WP_013951609.1">
    <property type="nucleotide sequence ID" value="NC_015722.1"/>
</dbReference>
<evidence type="ECO:0000256" key="10">
    <source>
        <dbReference type="HAMAP-Rule" id="MF_00033"/>
    </source>
</evidence>
<keyword evidence="4 10" id="KW-0808">Transferase</keyword>
<protein>
    <recommendedName>
        <fullName evidence="10">UDP-N-acetylglucosamine--N-acetylmuramyl-(pentapeptide) pyrophosphoryl-undecaprenol N-acetylglucosamine transferase</fullName>
        <ecNumber evidence="10">2.4.1.227</ecNumber>
    </recommendedName>
    <alternativeName>
        <fullName evidence="10">Undecaprenyl-PP-MurNAc-pentapeptide-UDPGlcNAc GlcNAc transferase</fullName>
    </alternativeName>
</protein>
<keyword evidence="7 10" id="KW-0472">Membrane</keyword>
<dbReference type="Pfam" id="PF04101">
    <property type="entry name" value="Glyco_tran_28_C"/>
    <property type="match status" value="1"/>
</dbReference>
<feature type="binding site" evidence="10">
    <location>
        <position position="170"/>
    </location>
    <ligand>
        <name>UDP-N-acetyl-alpha-D-glucosamine</name>
        <dbReference type="ChEBI" id="CHEBI:57705"/>
    </ligand>
</feature>
<sequence length="366" mass="40603">MKKNNKFQSIALAAGGTGGHIFPAQAVAELLINNHKLFLVTDQRGTKFLKGALLKAEKEVLPVKGFTGSINDKAHALTGLIFSFLKLFFKFFFKKPSIVIGFGGYPSVPAIMAAFFHQIPTIIHEQNAVMGKANKFLAKFVNVIALSFKNTLNVDGIANYKIVYTGNPVRQQIFALSDRPYKKLDKNIFKILVIGGSQGAAIFSHTIPQAIKLLDPKIQENLYVYQQAQQDLLQKTIDEYHSTKSKVEMKSFFEDIENLLYKCDLVIARAGAATVTEIIASRKPSILIPFAAAQNNHQLFNAKFLSDQQASVLIEEKELTPDLLAKIISELITNTEEFSKLQAAMKKVKCQNSVQVLADLILKLKA</sequence>
<evidence type="ECO:0000256" key="4">
    <source>
        <dbReference type="ARBA" id="ARBA00022679"/>
    </source>
</evidence>
<comment type="catalytic activity">
    <reaction evidence="10">
        <text>di-trans,octa-cis-undecaprenyl diphospho-N-acetyl-alpha-D-muramoyl-L-alanyl-D-glutamyl-meso-2,6-diaminopimeloyl-D-alanyl-D-alanine + UDP-N-acetyl-alpha-D-glucosamine = di-trans,octa-cis-undecaprenyl diphospho-[N-acetyl-alpha-D-glucosaminyl-(1-&gt;4)]-N-acetyl-alpha-D-muramoyl-L-alanyl-D-glutamyl-meso-2,6-diaminopimeloyl-D-alanyl-D-alanine + UDP + H(+)</text>
        <dbReference type="Rhea" id="RHEA:31227"/>
        <dbReference type="ChEBI" id="CHEBI:15378"/>
        <dbReference type="ChEBI" id="CHEBI:57705"/>
        <dbReference type="ChEBI" id="CHEBI:58223"/>
        <dbReference type="ChEBI" id="CHEBI:61387"/>
        <dbReference type="ChEBI" id="CHEBI:61388"/>
        <dbReference type="EC" id="2.4.1.227"/>
    </reaction>
</comment>
<dbReference type="Gene3D" id="3.40.50.2000">
    <property type="entry name" value="Glycogen Phosphorylase B"/>
    <property type="match status" value="2"/>
</dbReference>
<keyword evidence="6 10" id="KW-0573">Peptidoglycan synthesis</keyword>
<dbReference type="InterPro" id="IPR004276">
    <property type="entry name" value="GlycoTrans_28_N"/>
</dbReference>
<evidence type="ECO:0000313" key="13">
    <source>
        <dbReference type="EMBL" id="AEI89417.1"/>
    </source>
</evidence>
<dbReference type="GO" id="GO:0071555">
    <property type="term" value="P:cell wall organization"/>
    <property type="evidence" value="ECO:0007669"/>
    <property type="project" value="UniProtKB-KW"/>
</dbReference>
<dbReference type="GO" id="GO:0008360">
    <property type="term" value="P:regulation of cell shape"/>
    <property type="evidence" value="ECO:0007669"/>
    <property type="project" value="UniProtKB-KW"/>
</dbReference>
<keyword evidence="14" id="KW-1185">Reference proteome</keyword>
<keyword evidence="8 10" id="KW-0131">Cell cycle</keyword>
<dbReference type="GO" id="GO:0005886">
    <property type="term" value="C:plasma membrane"/>
    <property type="evidence" value="ECO:0007669"/>
    <property type="project" value="UniProtKB-UniRule"/>
</dbReference>
<feature type="domain" description="Glycosyltransferase family 28 N-terminal" evidence="11">
    <location>
        <begin position="10"/>
        <end position="144"/>
    </location>
</feature>
<organism evidence="13 14">
    <name type="scientific">Midichloria mitochondrii (strain IricVA)</name>
    <dbReference type="NCBI Taxonomy" id="696127"/>
    <lineage>
        <taxon>Bacteria</taxon>
        <taxon>Pseudomonadati</taxon>
        <taxon>Pseudomonadota</taxon>
        <taxon>Alphaproteobacteria</taxon>
        <taxon>Rickettsiales</taxon>
        <taxon>Candidatus Midichloriaceae</taxon>
        <taxon>Candidatus Midichloria</taxon>
    </lineage>
</organism>
<dbReference type="CDD" id="cd03785">
    <property type="entry name" value="GT28_MurG"/>
    <property type="match status" value="1"/>
</dbReference>
<comment type="similarity">
    <text evidence="10">Belongs to the glycosyltransferase 28 family. MurG subfamily.</text>
</comment>
<evidence type="ECO:0000256" key="7">
    <source>
        <dbReference type="ARBA" id="ARBA00023136"/>
    </source>
</evidence>
<evidence type="ECO:0000313" key="14">
    <source>
        <dbReference type="Proteomes" id="UP000006639"/>
    </source>
</evidence>
<dbReference type="Pfam" id="PF03033">
    <property type="entry name" value="Glyco_transf_28"/>
    <property type="match status" value="1"/>
</dbReference>
<dbReference type="HAMAP" id="MF_00033">
    <property type="entry name" value="MurG"/>
    <property type="match status" value="1"/>
</dbReference>
<evidence type="ECO:0000259" key="11">
    <source>
        <dbReference type="Pfam" id="PF03033"/>
    </source>
</evidence>
<proteinExistence type="inferred from homology"/>
<feature type="binding site" evidence="10">
    <location>
        <position position="298"/>
    </location>
    <ligand>
        <name>UDP-N-acetyl-alpha-D-glucosamine</name>
        <dbReference type="ChEBI" id="CHEBI:57705"/>
    </ligand>
</feature>
<dbReference type="GO" id="GO:0050511">
    <property type="term" value="F:undecaprenyldiphospho-muramoylpentapeptide beta-N-acetylglucosaminyltransferase activity"/>
    <property type="evidence" value="ECO:0007669"/>
    <property type="project" value="UniProtKB-UniRule"/>
</dbReference>
<gene>
    <name evidence="10" type="primary">murG</name>
    <name evidence="13" type="ordered locus">midi_01141</name>
</gene>
<keyword evidence="2 10" id="KW-0132">Cell division</keyword>
<comment type="function">
    <text evidence="10">Cell wall formation. Catalyzes the transfer of a GlcNAc subunit on undecaprenyl-pyrophosphoryl-MurNAc-pentapeptide (lipid intermediate I) to form undecaprenyl-pyrophosphoryl-MurNAc-(pentapeptide)GlcNAc (lipid intermediate II).</text>
</comment>
<name>F7XU58_MIDMI</name>
<dbReference type="EMBL" id="CP002130">
    <property type="protein sequence ID" value="AEI89417.1"/>
    <property type="molecule type" value="Genomic_DNA"/>
</dbReference>
<dbReference type="SUPFAM" id="SSF53756">
    <property type="entry name" value="UDP-Glycosyltransferase/glycogen phosphorylase"/>
    <property type="match status" value="1"/>
</dbReference>
<dbReference type="KEGG" id="mmn:midi_01141"/>